<proteinExistence type="predicted"/>
<reference evidence="1" key="1">
    <citation type="submission" date="2023-11" db="EMBL/GenBank/DDBJ databases">
        <authorList>
            <person name="Poullet M."/>
        </authorList>
    </citation>
    <scope>NUCLEOTIDE SEQUENCE</scope>
    <source>
        <strain evidence="1">E1834</strain>
    </source>
</reference>
<organism evidence="1 2">
    <name type="scientific">Meloidogyne enterolobii</name>
    <name type="common">Root-knot nematode worm</name>
    <name type="synonym">Meloidogyne mayaguensis</name>
    <dbReference type="NCBI Taxonomy" id="390850"/>
    <lineage>
        <taxon>Eukaryota</taxon>
        <taxon>Metazoa</taxon>
        <taxon>Ecdysozoa</taxon>
        <taxon>Nematoda</taxon>
        <taxon>Chromadorea</taxon>
        <taxon>Rhabditida</taxon>
        <taxon>Tylenchina</taxon>
        <taxon>Tylenchomorpha</taxon>
        <taxon>Tylenchoidea</taxon>
        <taxon>Meloidogynidae</taxon>
        <taxon>Meloidogyninae</taxon>
        <taxon>Meloidogyne</taxon>
    </lineage>
</organism>
<protein>
    <submittedName>
        <fullName evidence="1">Uncharacterized protein</fullName>
    </submittedName>
</protein>
<dbReference type="EMBL" id="CAVMJV010000060">
    <property type="protein sequence ID" value="CAK5086219.1"/>
    <property type="molecule type" value="Genomic_DNA"/>
</dbReference>
<sequence>MSCSQNVLSFAELNQRLHKDEEWLKDFQEALNKSNQIQQSVCTLLGSFQDRIDSLSANVATLYTKSSVIQREQQNIRKLLSTVDATIQFHGKTTALENTIRDGNVMLALDDYLEKMRTLKEAIAFFSTHLTYKNKLEHVVGNLLEMPSFRLSLFMTLRDVQKIHQIASWLLEHSDSDGQRQFLQSYSQFRAENMMKPLQFIADQIGPNNRVKSGQFVKTALKKAASRIADSNDQLHRDNAIAVTLFMLSSTVVLIQLETEQSSAVFGNVSVEAEVLRQIVGACLGRVLSHALRVNLGESAQFASLQSSLYRKSIILIKDYRLRLSEDQIGGRFLPQDGNVHPISSGTLNLLKVLVQQQKLLNQLIQRAEVHESPGALAVQILKALSQNLRQKSSTYEDSALASLFMINNLQYIGQTVSRERTLLALLQGDQTAFPSSFETEAESYLQQFLKVWAKVGEVFNADLGPGEEKRSVKSIFSVFTREFDAIVEQQKIYCVADQITANNVRMRIKSLVLQPFVEFSKKNSQECSELFEADRQLKYDAETIEMIIDRLFDATL</sequence>
<comment type="caution">
    <text evidence="1">The sequence shown here is derived from an EMBL/GenBank/DDBJ whole genome shotgun (WGS) entry which is preliminary data.</text>
</comment>
<evidence type="ECO:0000313" key="2">
    <source>
        <dbReference type="Proteomes" id="UP001497535"/>
    </source>
</evidence>
<evidence type="ECO:0000313" key="1">
    <source>
        <dbReference type="EMBL" id="CAK5086219.1"/>
    </source>
</evidence>
<accession>A0ACB1A624</accession>
<keyword evidence="2" id="KW-1185">Reference proteome</keyword>
<name>A0ACB1A624_MELEN</name>
<gene>
    <name evidence="1" type="ORF">MENTE1834_LOCUS33711</name>
</gene>
<dbReference type="Proteomes" id="UP001497535">
    <property type="component" value="Unassembled WGS sequence"/>
</dbReference>